<name>A0A0R3NEA2_9BRAD</name>
<evidence type="ECO:0000313" key="1">
    <source>
        <dbReference type="EMBL" id="KRR28405.1"/>
    </source>
</evidence>
<proteinExistence type="predicted"/>
<gene>
    <name evidence="1" type="ORF">CQ14_41245</name>
</gene>
<reference evidence="1 2" key="1">
    <citation type="submission" date="2014-03" db="EMBL/GenBank/DDBJ databases">
        <title>Bradyrhizobium valentinum sp. nov., isolated from effective nodules of Lupinus mariae-josephae, a lupine endemic of basic-lime soils in Eastern Spain.</title>
        <authorList>
            <person name="Duran D."/>
            <person name="Rey L."/>
            <person name="Navarro A."/>
            <person name="Busquets A."/>
            <person name="Imperial J."/>
            <person name="Ruiz-Argueso T."/>
        </authorList>
    </citation>
    <scope>NUCLEOTIDE SEQUENCE [LARGE SCALE GENOMIC DNA]</scope>
    <source>
        <strain evidence="1 2">CCBAU 23086</strain>
    </source>
</reference>
<comment type="caution">
    <text evidence="1">The sequence shown here is derived from an EMBL/GenBank/DDBJ whole genome shotgun (WGS) entry which is preliminary data.</text>
</comment>
<sequence length="119" mass="13083">MEYNEPFPVGAAAGLFASRKCQSVDPPFWDKNFEAYTSGRADQSSYDPGPLPSISLYLPLEWQHGAQWGPEDLKEGLRLENVLPGASQPGTNLILQGVNYTATIGPASYESYVFLRPTE</sequence>
<accession>A0A0R3NEA2</accession>
<dbReference type="EMBL" id="LLYB01000018">
    <property type="protein sequence ID" value="KRR28405.1"/>
    <property type="molecule type" value="Genomic_DNA"/>
</dbReference>
<protein>
    <submittedName>
        <fullName evidence="1">Uncharacterized protein</fullName>
    </submittedName>
</protein>
<dbReference type="Proteomes" id="UP000051660">
    <property type="component" value="Unassembled WGS sequence"/>
</dbReference>
<evidence type="ECO:0000313" key="2">
    <source>
        <dbReference type="Proteomes" id="UP000051660"/>
    </source>
</evidence>
<dbReference type="AlphaFoldDB" id="A0A0R3NEA2"/>
<organism evidence="1 2">
    <name type="scientific">Bradyrhizobium lablabi</name>
    <dbReference type="NCBI Taxonomy" id="722472"/>
    <lineage>
        <taxon>Bacteria</taxon>
        <taxon>Pseudomonadati</taxon>
        <taxon>Pseudomonadota</taxon>
        <taxon>Alphaproteobacteria</taxon>
        <taxon>Hyphomicrobiales</taxon>
        <taxon>Nitrobacteraceae</taxon>
        <taxon>Bradyrhizobium</taxon>
    </lineage>
</organism>